<protein>
    <submittedName>
        <fullName evidence="3">Surface antigen</fullName>
    </submittedName>
</protein>
<proteinExistence type="predicted"/>
<sequence length="136" mass="14779">MNKTQILPAALRLPLFQLMALFLSLAAGSALAAGEMAILKNTVVTRFNAADNALLKKAVDQALAAEQDGAVISWSNEKTRAAGQVTALARYEAAGLACRKLRIRNEFGKRMDQADYKFCEKPAGQWKLVGPDLDRD</sequence>
<feature type="signal peptide" evidence="1">
    <location>
        <begin position="1"/>
        <end position="32"/>
    </location>
</feature>
<dbReference type="Proteomes" id="UP000562027">
    <property type="component" value="Unassembled WGS sequence"/>
</dbReference>
<keyword evidence="1" id="KW-0732">Signal</keyword>
<accession>A0A840L804</accession>
<evidence type="ECO:0000313" key="3">
    <source>
        <dbReference type="EMBL" id="MBB4844320.1"/>
    </source>
</evidence>
<name>A0A840L804_9BURK</name>
<dbReference type="RefSeq" id="WP_184300537.1">
    <property type="nucleotide sequence ID" value="NZ_JACHLP010000005.1"/>
</dbReference>
<gene>
    <name evidence="3" type="ORF">HNP55_002856</name>
</gene>
<dbReference type="Pfam" id="PF16998">
    <property type="entry name" value="17kDa_Anti_2"/>
    <property type="match status" value="1"/>
</dbReference>
<dbReference type="AlphaFoldDB" id="A0A840L804"/>
<keyword evidence="4" id="KW-1185">Reference proteome</keyword>
<dbReference type="InterPro" id="IPR032635">
    <property type="entry name" value="Anti_2"/>
</dbReference>
<feature type="chain" id="PRO_5032420582" evidence="1">
    <location>
        <begin position="33"/>
        <end position="136"/>
    </location>
</feature>
<organism evidence="3 4">
    <name type="scientific">Roseateles oligotrophus</name>
    <dbReference type="NCBI Taxonomy" id="1769250"/>
    <lineage>
        <taxon>Bacteria</taxon>
        <taxon>Pseudomonadati</taxon>
        <taxon>Pseudomonadota</taxon>
        <taxon>Betaproteobacteria</taxon>
        <taxon>Burkholderiales</taxon>
        <taxon>Sphaerotilaceae</taxon>
        <taxon>Roseateles</taxon>
    </lineage>
</organism>
<evidence type="ECO:0000259" key="2">
    <source>
        <dbReference type="Pfam" id="PF16998"/>
    </source>
</evidence>
<evidence type="ECO:0000313" key="4">
    <source>
        <dbReference type="Proteomes" id="UP000562027"/>
    </source>
</evidence>
<reference evidence="3 4" key="1">
    <citation type="submission" date="2020-08" db="EMBL/GenBank/DDBJ databases">
        <title>Functional genomics of gut bacteria from endangered species of beetles.</title>
        <authorList>
            <person name="Carlos-Shanley C."/>
        </authorList>
    </citation>
    <scope>NUCLEOTIDE SEQUENCE [LARGE SCALE GENOMIC DNA]</scope>
    <source>
        <strain evidence="3 4">S00239</strain>
    </source>
</reference>
<dbReference type="EMBL" id="JACHLP010000005">
    <property type="protein sequence ID" value="MBB4844320.1"/>
    <property type="molecule type" value="Genomic_DNA"/>
</dbReference>
<feature type="domain" description="Surface antigen" evidence="2">
    <location>
        <begin position="47"/>
        <end position="129"/>
    </location>
</feature>
<evidence type="ECO:0000256" key="1">
    <source>
        <dbReference type="SAM" id="SignalP"/>
    </source>
</evidence>
<comment type="caution">
    <text evidence="3">The sequence shown here is derived from an EMBL/GenBank/DDBJ whole genome shotgun (WGS) entry which is preliminary data.</text>
</comment>